<gene>
    <name evidence="1" type="ORF">SAMN05421665_1704</name>
</gene>
<dbReference type="OrthoDB" id="4405067at2"/>
<sequence length="371" mass="41987">MAETRRQIFDLSSIRIPESFSERRGLPRGVEVADEAQLPRYDDTTLIYDCFYSPDRKKIIAYLPKMLNFAPLLRRAVFRVDDRRATPRISRARLFDCLTFPAATASQRLEIQLGDTTLSLPFQTEISELFAGQNCLYSMQKDQDLAWIRDWAAFHVQEQGATAVLLCDNASTRYRSSDVFNTLQTVSGLQSVAVVQVPFSWGPTKGIAKRHGRTKFLQTAMMNAMRDRFLRKARAVLNCDIDELFLRKGPASCFDQAAGPIGFVAMNGEWRFAAATDLPVRHVDHWMISQDPPPCAPKYCAAPAHGLGRLTWGIHGLERVSRRLLPVSRAFQMIHCRNVSNSWKLDRTNSNETGLIADDALRQKLQTVFTA</sequence>
<dbReference type="AlphaFoldDB" id="A0A1R3WYP9"/>
<dbReference type="RefSeq" id="WP_076659173.1">
    <property type="nucleotide sequence ID" value="NZ_FTPR01000001.1"/>
</dbReference>
<proteinExistence type="predicted"/>
<evidence type="ECO:0000313" key="1">
    <source>
        <dbReference type="EMBL" id="SIT83626.1"/>
    </source>
</evidence>
<dbReference type="Proteomes" id="UP000186997">
    <property type="component" value="Unassembled WGS sequence"/>
</dbReference>
<reference evidence="2" key="1">
    <citation type="submission" date="2017-01" db="EMBL/GenBank/DDBJ databases">
        <authorList>
            <person name="Varghese N."/>
            <person name="Submissions S."/>
        </authorList>
    </citation>
    <scope>NUCLEOTIDE SEQUENCE [LARGE SCALE GENOMIC DNA]</scope>
    <source>
        <strain evidence="2">DSM 29591</strain>
    </source>
</reference>
<protein>
    <submittedName>
        <fullName evidence="1">Uncharacterized protein</fullName>
    </submittedName>
</protein>
<accession>A0A1R3WYP9</accession>
<name>A0A1R3WYP9_9RHOB</name>
<evidence type="ECO:0000313" key="2">
    <source>
        <dbReference type="Proteomes" id="UP000186997"/>
    </source>
</evidence>
<dbReference type="STRING" id="287098.SAMN05421665_1704"/>
<organism evidence="1 2">
    <name type="scientific">Yoonia rosea</name>
    <dbReference type="NCBI Taxonomy" id="287098"/>
    <lineage>
        <taxon>Bacteria</taxon>
        <taxon>Pseudomonadati</taxon>
        <taxon>Pseudomonadota</taxon>
        <taxon>Alphaproteobacteria</taxon>
        <taxon>Rhodobacterales</taxon>
        <taxon>Paracoccaceae</taxon>
        <taxon>Yoonia</taxon>
    </lineage>
</organism>
<keyword evidence="2" id="KW-1185">Reference proteome</keyword>
<dbReference type="EMBL" id="FTPR01000001">
    <property type="protein sequence ID" value="SIT83626.1"/>
    <property type="molecule type" value="Genomic_DNA"/>
</dbReference>